<reference evidence="2" key="1">
    <citation type="journal article" date="2016" name="Genome Announc.">
        <title>Draft genome sequences of fungus Aspergillus calidoustus.</title>
        <authorList>
            <person name="Horn F."/>
            <person name="Linde J."/>
            <person name="Mattern D.J."/>
            <person name="Walther G."/>
            <person name="Guthke R."/>
            <person name="Scherlach K."/>
            <person name="Martin K."/>
            <person name="Brakhage A.A."/>
            <person name="Petzke L."/>
            <person name="Valiante V."/>
        </authorList>
    </citation>
    <scope>NUCLEOTIDE SEQUENCE [LARGE SCALE GENOMIC DNA]</scope>
    <source>
        <strain evidence="2">SF006504</strain>
    </source>
</reference>
<evidence type="ECO:0000313" key="1">
    <source>
        <dbReference type="EMBL" id="CEL02918.1"/>
    </source>
</evidence>
<dbReference type="EMBL" id="CDMC01000003">
    <property type="protein sequence ID" value="CEL02918.1"/>
    <property type="molecule type" value="Genomic_DNA"/>
</dbReference>
<evidence type="ECO:0000313" key="2">
    <source>
        <dbReference type="Proteomes" id="UP000054771"/>
    </source>
</evidence>
<organism evidence="1 2">
    <name type="scientific">Aspergillus calidoustus</name>
    <dbReference type="NCBI Taxonomy" id="454130"/>
    <lineage>
        <taxon>Eukaryota</taxon>
        <taxon>Fungi</taxon>
        <taxon>Dikarya</taxon>
        <taxon>Ascomycota</taxon>
        <taxon>Pezizomycotina</taxon>
        <taxon>Eurotiomycetes</taxon>
        <taxon>Eurotiomycetidae</taxon>
        <taxon>Eurotiales</taxon>
        <taxon>Aspergillaceae</taxon>
        <taxon>Aspergillus</taxon>
        <taxon>Aspergillus subgen. Nidulantes</taxon>
    </lineage>
</organism>
<sequence length="176" mass="19893">MAILGDIIQLQSQSRHPRLAGARDTLDPPQCISAIESMLACCERSLRMLQRVSASFNSLPIDPEQERDLLVRCTTTCKDPWASSLADRAGGILHLQRHAVLVLAYIQYLIWFLRMLLESTVQIHPDNRPSPPPTRLVASKERIARILEIDRNLSFMHLIFSVCLKRTHGSFVPNAN</sequence>
<dbReference type="AlphaFoldDB" id="A0A0U5FUF3"/>
<gene>
    <name evidence="1" type="ORF">ASPCAL04079</name>
</gene>
<dbReference type="STRING" id="454130.A0A0U5FUF3"/>
<dbReference type="Proteomes" id="UP000054771">
    <property type="component" value="Unassembled WGS sequence"/>
</dbReference>
<name>A0A0U5FUF3_ASPCI</name>
<protein>
    <submittedName>
        <fullName evidence="1">Uncharacterized protein</fullName>
    </submittedName>
</protein>
<accession>A0A0U5FUF3</accession>
<keyword evidence="2" id="KW-1185">Reference proteome</keyword>
<proteinExistence type="predicted"/>